<keyword evidence="5" id="KW-1003">Cell membrane</keyword>
<keyword evidence="8" id="KW-0053">Apoptosis</keyword>
<dbReference type="GO" id="GO:0042981">
    <property type="term" value="P:regulation of apoptotic process"/>
    <property type="evidence" value="ECO:0007669"/>
    <property type="project" value="TreeGrafter"/>
</dbReference>
<feature type="region of interest" description="Disordered" evidence="10">
    <location>
        <begin position="1029"/>
        <end position="1060"/>
    </location>
</feature>
<proteinExistence type="inferred from homology"/>
<dbReference type="InterPro" id="IPR005113">
    <property type="entry name" value="uDENN_dom"/>
</dbReference>
<keyword evidence="6" id="KW-0963">Cytoplasm</keyword>
<dbReference type="GO" id="GO:0005886">
    <property type="term" value="C:plasma membrane"/>
    <property type="evidence" value="ECO:0007669"/>
    <property type="project" value="UniProtKB-SubCell"/>
</dbReference>
<evidence type="ECO:0000256" key="6">
    <source>
        <dbReference type="ARBA" id="ARBA00022490"/>
    </source>
</evidence>
<dbReference type="Pfam" id="PF03456">
    <property type="entry name" value="uDENN"/>
    <property type="match status" value="1"/>
</dbReference>
<sequence length="1568" mass="176342">MGDPKYHFPHKRLLDYIIVVGVRKPTLDSTETPQLLRRFPQNDHDDFYLPPDVIFFCQPEGCSTVSKKFSLREANSFIFTLTDKDTNKVRYGVCMNIYRPCSQFLFKESADSKVKDVNITKRKRSRSKNKKDICMTLTSLCIVSHHPFFSTFRECLFVLRKMVDSRVADDRNDKNENSVPGLESWSVFTCTEDPKLSPLKDEMSEIETWIQRLLLAPAPVQGRTKVNMELLCPETYPSLIFSTPESTRFPLIDFPVHIPLELLGVETCLKVLTCILMEHKVVIQSRDYNALTMSVMALTSLLYPLEYMFPIIPLLPTCMNNAEQLLMAPTPYVIGVPASFFRYKCNGFCLPSDVWVVDLDSNKLTVPLSADELPDLPEESGPLLISQLKTALQALSMPPQTISSLANATPHDRLPGQPKDKESEMIVYGNDVDAVDVAVRVAMVNFFLSNDILGGVQDHTRTLRLFPRPVVALQKGPFLKSRPNLSDFVLALSETQAVEYFGEWFVSPSNTAFQKIQKGIQDPSVIGDKPKWYFNDVETVFYQVYDVESKLYSDPWIEVDYEPSLIFDEEETPNNDEDDDSSSCYSSVSDLVQQMISGDINGRTPTCSQIPPFNPVRSSSPLPDVQASFSLPDSLTTGNYLGVPKERLEKEKMVFDSAEKQNKRSDTVTSSDSAAGSLSSGDSYSAPSDDSEELMYSVSNPPSPDGVRKKQLASDTDSEKTATSDQSNSQVSSVVLKSEKEKQEEPVSVMAGFLNSLKKTTFTMAKMAKQETSEKPADVENYSKRVNNSTAIQAARPGMNPEDKSFFPFPGVRQPKASAERLLVKAPVTKQNSTEKAVHSDNQQFLKEILRNVMRGDGVGWLTSKRLRRLMSEEQYRTMVANQLYNAPIATEDEGEMIDDVKLSYDQTISLSANLSNNAKVLESYQQSVPTLQWNLSSLSLGTWLSSSQTSAVPLGTGPELTQPPTPGVAKRISRNVFKGMLELMRLMISGYETTVTNHGIGGVASAFKFLEIAHTHYFGRDIKEEATKRRSDDELSIGSMTGSVSSLTEPTSEASTASWVREHVRSPDFDKKSRLNGESDLDSGHGGSEFDAIMLPVTQHDRVKKTASLPRWNSDVTSTSMQKARYWSRGGTKLTRTYSVDQPMRKAYRREAELRKERSKSPTLAHMKLSESGSRRTSLDRLSVSSVNIPPSPMLKKSNLSKGYRYFNGDLIPIDNETEKPTTGRRYLFESLRNERSPLWDNMDFWENIFLDSVTAEREALGMAQGTVEMIARHKSLQQQEQKRLEVDEDRLLSTVLYNLVAFMISMDVDKTAIKKKVRRLIGKSHIGLHHGQPINDLLDNIQNVNGNDVDLKPSGSRQMKKQSFVVHSGSSMNGDVFFMEVSDDCILLRTGAGIIVERWWYEKMVNITYSSKTKILCLWYRKGDDTVLSKFCTKKCKALYYCVKESMQRAAERLQATNKGPQLGGDFPIQDMETGENGHLQVTLEGIGLKFCTKRVHIDLCHIRNCSTQKGVFVLDEYVPDTQQIVEHRFKSDKCNEICYAVLCLFSYVAASRNTDNNNGVQPIKR</sequence>
<evidence type="ECO:0000256" key="1">
    <source>
        <dbReference type="ARBA" id="ARBA00004236"/>
    </source>
</evidence>
<dbReference type="GO" id="GO:0005085">
    <property type="term" value="F:guanyl-nucleotide exchange factor activity"/>
    <property type="evidence" value="ECO:0007669"/>
    <property type="project" value="UniProtKB-KW"/>
</dbReference>
<organism evidence="12 13">
    <name type="scientific">Exaiptasia diaphana</name>
    <name type="common">Tropical sea anemone</name>
    <name type="synonym">Aiptasia pulchella</name>
    <dbReference type="NCBI Taxonomy" id="2652724"/>
    <lineage>
        <taxon>Eukaryota</taxon>
        <taxon>Metazoa</taxon>
        <taxon>Cnidaria</taxon>
        <taxon>Anthozoa</taxon>
        <taxon>Hexacorallia</taxon>
        <taxon>Actiniaria</taxon>
        <taxon>Aiptasiidae</taxon>
        <taxon>Exaiptasia</taxon>
    </lineage>
</organism>
<dbReference type="OrthoDB" id="6019893at2759"/>
<dbReference type="InterPro" id="IPR043153">
    <property type="entry name" value="DENN_C"/>
</dbReference>
<dbReference type="PROSITE" id="PS50211">
    <property type="entry name" value="DENN"/>
    <property type="match status" value="1"/>
</dbReference>
<dbReference type="OMA" id="TKILCLW"/>
<evidence type="ECO:0000313" key="12">
    <source>
        <dbReference type="EnsemblMetazoa" id="XP_028513301.1"/>
    </source>
</evidence>
<dbReference type="GeneID" id="110233729"/>
<evidence type="ECO:0000256" key="9">
    <source>
        <dbReference type="ARBA" id="ARBA00023136"/>
    </source>
</evidence>
<dbReference type="SMART" id="SM00799">
    <property type="entry name" value="DENN"/>
    <property type="match status" value="1"/>
</dbReference>
<evidence type="ECO:0000256" key="3">
    <source>
        <dbReference type="ARBA" id="ARBA00005978"/>
    </source>
</evidence>
<dbReference type="InterPro" id="IPR056574">
    <property type="entry name" value="Death_MADD"/>
</dbReference>
<feature type="compositionally biased region" description="Low complexity" evidence="10">
    <location>
        <begin position="724"/>
        <end position="736"/>
    </location>
</feature>
<keyword evidence="7" id="KW-0344">Guanine-nucleotide releasing factor</keyword>
<evidence type="ECO:0000256" key="7">
    <source>
        <dbReference type="ARBA" id="ARBA00022658"/>
    </source>
</evidence>
<feature type="compositionally biased region" description="Polar residues" evidence="10">
    <location>
        <begin position="1039"/>
        <end position="1059"/>
    </location>
</feature>
<reference evidence="12" key="1">
    <citation type="submission" date="2022-11" db="UniProtKB">
        <authorList>
            <consortium name="EnsemblMetazoa"/>
        </authorList>
    </citation>
    <scope>IDENTIFICATION</scope>
</reference>
<dbReference type="RefSeq" id="XP_028513301.1">
    <property type="nucleotide sequence ID" value="XM_028657500.1"/>
</dbReference>
<feature type="compositionally biased region" description="Low complexity" evidence="10">
    <location>
        <begin position="670"/>
        <end position="688"/>
    </location>
</feature>
<dbReference type="KEGG" id="epa:110233729"/>
<dbReference type="InterPro" id="IPR001194">
    <property type="entry name" value="cDENN_dom"/>
</dbReference>
<evidence type="ECO:0000259" key="11">
    <source>
        <dbReference type="PROSITE" id="PS50211"/>
    </source>
</evidence>
<evidence type="ECO:0000313" key="13">
    <source>
        <dbReference type="Proteomes" id="UP000887567"/>
    </source>
</evidence>
<feature type="region of interest" description="Disordered" evidence="10">
    <location>
        <begin position="656"/>
        <end position="747"/>
    </location>
</feature>
<dbReference type="FunFam" id="3.40.50.11500:FF:000010">
    <property type="entry name" value="Protein CBR-AEX-3"/>
    <property type="match status" value="1"/>
</dbReference>
<feature type="domain" description="UDENN" evidence="11">
    <location>
        <begin position="15"/>
        <end position="515"/>
    </location>
</feature>
<feature type="region of interest" description="Disordered" evidence="10">
    <location>
        <begin position="1155"/>
        <end position="1182"/>
    </location>
</feature>
<dbReference type="SMART" id="SM00800">
    <property type="entry name" value="uDENN"/>
    <property type="match status" value="1"/>
</dbReference>
<dbReference type="InterPro" id="IPR005112">
    <property type="entry name" value="dDENN_dom"/>
</dbReference>
<dbReference type="PANTHER" id="PTHR13008">
    <property type="entry name" value="MAP-KINASE ACTIVATING DEATH DOMAIN PROTEIN MADD /DENN/AEX-3 C.ELEGANS"/>
    <property type="match status" value="1"/>
</dbReference>
<dbReference type="GO" id="GO:0032483">
    <property type="term" value="P:regulation of Rab protein signal transduction"/>
    <property type="evidence" value="ECO:0007669"/>
    <property type="project" value="TreeGrafter"/>
</dbReference>
<keyword evidence="13" id="KW-1185">Reference proteome</keyword>
<dbReference type="SMART" id="SM00801">
    <property type="entry name" value="dDENN"/>
    <property type="match status" value="1"/>
</dbReference>
<accession>A0A913YFT5</accession>
<evidence type="ECO:0000256" key="5">
    <source>
        <dbReference type="ARBA" id="ARBA00022475"/>
    </source>
</evidence>
<protein>
    <recommendedName>
        <fullName evidence="4">MAP kinase-activating death domain protein</fullName>
    </recommendedName>
</protein>
<dbReference type="InterPro" id="IPR037516">
    <property type="entry name" value="Tripartite_DENN"/>
</dbReference>
<dbReference type="GO" id="GO:0006915">
    <property type="term" value="P:apoptotic process"/>
    <property type="evidence" value="ECO:0007669"/>
    <property type="project" value="UniProtKB-KW"/>
</dbReference>
<dbReference type="PANTHER" id="PTHR13008:SF7">
    <property type="entry name" value="MAP KINASE-ACTIVATING DEATH DOMAIN PROTEIN"/>
    <property type="match status" value="1"/>
</dbReference>
<feature type="compositionally biased region" description="Basic and acidic residues" evidence="10">
    <location>
        <begin position="656"/>
        <end position="666"/>
    </location>
</feature>
<dbReference type="InterPro" id="IPR057469">
    <property type="entry name" value="PH_MADD"/>
</dbReference>
<dbReference type="Gene3D" id="3.40.50.11500">
    <property type="match status" value="1"/>
</dbReference>
<dbReference type="Gene3D" id="3.30.450.200">
    <property type="match status" value="1"/>
</dbReference>
<evidence type="ECO:0000256" key="2">
    <source>
        <dbReference type="ARBA" id="ARBA00004496"/>
    </source>
</evidence>
<evidence type="ECO:0000256" key="4">
    <source>
        <dbReference type="ARBA" id="ARBA00017868"/>
    </source>
</evidence>
<dbReference type="EnsemblMetazoa" id="XM_028657500.1">
    <property type="protein sequence ID" value="XP_028513301.1"/>
    <property type="gene ID" value="LOC110233729"/>
</dbReference>
<dbReference type="Pfam" id="PF02141">
    <property type="entry name" value="DENN"/>
    <property type="match status" value="1"/>
</dbReference>
<dbReference type="GO" id="GO:0005829">
    <property type="term" value="C:cytosol"/>
    <property type="evidence" value="ECO:0007669"/>
    <property type="project" value="TreeGrafter"/>
</dbReference>
<name>A0A913YFT5_EXADI</name>
<comment type="similarity">
    <text evidence="3">Belongs to the MADD family.</text>
</comment>
<dbReference type="Proteomes" id="UP000887567">
    <property type="component" value="Unplaced"/>
</dbReference>
<evidence type="ECO:0000256" key="10">
    <source>
        <dbReference type="SAM" id="MobiDB-lite"/>
    </source>
</evidence>
<comment type="subcellular location">
    <subcellularLocation>
        <location evidence="1">Cell membrane</location>
    </subcellularLocation>
    <subcellularLocation>
        <location evidence="2">Cytoplasm</location>
    </subcellularLocation>
</comment>
<keyword evidence="9" id="KW-0472">Membrane</keyword>
<evidence type="ECO:0000256" key="8">
    <source>
        <dbReference type="ARBA" id="ARBA00022703"/>
    </source>
</evidence>
<feature type="region of interest" description="Disordered" evidence="10">
    <location>
        <begin position="598"/>
        <end position="640"/>
    </location>
</feature>
<feature type="compositionally biased region" description="Polar residues" evidence="10">
    <location>
        <begin position="603"/>
        <end position="639"/>
    </location>
</feature>
<dbReference type="InterPro" id="IPR039980">
    <property type="entry name" value="MADD"/>
</dbReference>
<dbReference type="Pfam" id="PF23629">
    <property type="entry name" value="Death_MADD"/>
    <property type="match status" value="1"/>
</dbReference>
<dbReference type="Pfam" id="PF25328">
    <property type="entry name" value="PH_MADD"/>
    <property type="match status" value="1"/>
</dbReference>